<dbReference type="GO" id="GO:0005886">
    <property type="term" value="C:plasma membrane"/>
    <property type="evidence" value="ECO:0007669"/>
    <property type="project" value="UniProtKB-SubCell"/>
</dbReference>
<keyword evidence="7 9" id="KW-1133">Transmembrane helix</keyword>
<dbReference type="AlphaFoldDB" id="A0A381WMQ5"/>
<keyword evidence="8 9" id="KW-0472">Membrane</keyword>
<gene>
    <name evidence="11" type="ORF">METZ01_LOCUS106644</name>
</gene>
<evidence type="ECO:0000256" key="4">
    <source>
        <dbReference type="ARBA" id="ARBA00022475"/>
    </source>
</evidence>
<evidence type="ECO:0000256" key="2">
    <source>
        <dbReference type="ARBA" id="ARBA00010442"/>
    </source>
</evidence>
<reference evidence="11" key="1">
    <citation type="submission" date="2018-05" db="EMBL/GenBank/DDBJ databases">
        <authorList>
            <person name="Lanie J.A."/>
            <person name="Ng W.-L."/>
            <person name="Kazmierczak K.M."/>
            <person name="Andrzejewski T.M."/>
            <person name="Davidsen T.M."/>
            <person name="Wayne K.J."/>
            <person name="Tettelin H."/>
            <person name="Glass J.I."/>
            <person name="Rusch D."/>
            <person name="Podicherti R."/>
            <person name="Tsui H.-C.T."/>
            <person name="Winkler M.E."/>
        </authorList>
    </citation>
    <scope>NUCLEOTIDE SEQUENCE</scope>
</reference>
<dbReference type="PANTHER" id="PTHR30625">
    <property type="entry name" value="PROTEIN TOLQ"/>
    <property type="match status" value="1"/>
</dbReference>
<evidence type="ECO:0000256" key="1">
    <source>
        <dbReference type="ARBA" id="ARBA00004651"/>
    </source>
</evidence>
<evidence type="ECO:0000259" key="10">
    <source>
        <dbReference type="Pfam" id="PF01618"/>
    </source>
</evidence>
<evidence type="ECO:0000256" key="5">
    <source>
        <dbReference type="ARBA" id="ARBA00022692"/>
    </source>
</evidence>
<name>A0A381WMQ5_9ZZZZ</name>
<dbReference type="GO" id="GO:0017038">
    <property type="term" value="P:protein import"/>
    <property type="evidence" value="ECO:0007669"/>
    <property type="project" value="TreeGrafter"/>
</dbReference>
<evidence type="ECO:0000256" key="8">
    <source>
        <dbReference type="ARBA" id="ARBA00023136"/>
    </source>
</evidence>
<dbReference type="PANTHER" id="PTHR30625:SF15">
    <property type="entry name" value="BIOPOLYMER TRANSPORT PROTEIN EXBB"/>
    <property type="match status" value="1"/>
</dbReference>
<feature type="transmembrane region" description="Helical" evidence="9">
    <location>
        <begin position="108"/>
        <end position="133"/>
    </location>
</feature>
<evidence type="ECO:0000256" key="7">
    <source>
        <dbReference type="ARBA" id="ARBA00022989"/>
    </source>
</evidence>
<evidence type="ECO:0000256" key="6">
    <source>
        <dbReference type="ARBA" id="ARBA00022927"/>
    </source>
</evidence>
<dbReference type="Pfam" id="PF01618">
    <property type="entry name" value="MotA_ExbB"/>
    <property type="match status" value="1"/>
</dbReference>
<evidence type="ECO:0000256" key="3">
    <source>
        <dbReference type="ARBA" id="ARBA00022448"/>
    </source>
</evidence>
<keyword evidence="4" id="KW-1003">Cell membrane</keyword>
<evidence type="ECO:0000256" key="9">
    <source>
        <dbReference type="SAM" id="Phobius"/>
    </source>
</evidence>
<organism evidence="11">
    <name type="scientific">marine metagenome</name>
    <dbReference type="NCBI Taxonomy" id="408172"/>
    <lineage>
        <taxon>unclassified sequences</taxon>
        <taxon>metagenomes</taxon>
        <taxon>ecological metagenomes</taxon>
    </lineage>
</organism>
<dbReference type="InterPro" id="IPR002898">
    <property type="entry name" value="MotA_ExbB_proton_chnl"/>
</dbReference>
<feature type="domain" description="MotA/TolQ/ExbB proton channel" evidence="10">
    <location>
        <begin position="68"/>
        <end position="187"/>
    </location>
</feature>
<dbReference type="InterPro" id="IPR050790">
    <property type="entry name" value="ExbB/TolQ_transport"/>
</dbReference>
<sequence length="209" mass="22916">MVEYFVNGGPFMWPILISLVFGLGFSFERLYSLLMSSVNSKQFFQEVSEALETEGNEAALSLCENTRGPVAAIFYAGLARRHRGVSEVEKAIQSAGPLEMAFLEKNMIWLNTVITIAPMIGFTGTVVGMIGAFDAIKAANDISPAVVAGGISQALLTTAFGLIVAMIVQTFQNLFVNRIDKLILDMEEHSFQLVDHLYEIESKGKKKKP</sequence>
<accession>A0A381WMQ5</accession>
<keyword evidence="5 9" id="KW-0812">Transmembrane</keyword>
<keyword evidence="3" id="KW-0813">Transport</keyword>
<keyword evidence="6" id="KW-0653">Protein transport</keyword>
<evidence type="ECO:0000313" key="11">
    <source>
        <dbReference type="EMBL" id="SVA53790.1"/>
    </source>
</evidence>
<feature type="transmembrane region" description="Helical" evidence="9">
    <location>
        <begin position="145"/>
        <end position="168"/>
    </location>
</feature>
<feature type="transmembrane region" description="Helical" evidence="9">
    <location>
        <begin position="12"/>
        <end position="31"/>
    </location>
</feature>
<proteinExistence type="inferred from homology"/>
<comment type="similarity">
    <text evidence="2">Belongs to the ExbB/TolQ family.</text>
</comment>
<protein>
    <recommendedName>
        <fullName evidence="10">MotA/TolQ/ExbB proton channel domain-containing protein</fullName>
    </recommendedName>
</protein>
<dbReference type="EMBL" id="UINC01012299">
    <property type="protein sequence ID" value="SVA53790.1"/>
    <property type="molecule type" value="Genomic_DNA"/>
</dbReference>
<comment type="subcellular location">
    <subcellularLocation>
        <location evidence="1">Cell membrane</location>
        <topology evidence="1">Multi-pass membrane protein</topology>
    </subcellularLocation>
</comment>